<evidence type="ECO:0000313" key="7">
    <source>
        <dbReference type="RefSeq" id="XP_031549482.1"/>
    </source>
</evidence>
<keyword evidence="4" id="KW-1015">Disulfide bond</keyword>
<keyword evidence="6" id="KW-1185">Reference proteome</keyword>
<feature type="signal peptide" evidence="5">
    <location>
        <begin position="1"/>
        <end position="19"/>
    </location>
</feature>
<comment type="subcellular location">
    <subcellularLocation>
        <location evidence="1">Secreted</location>
    </subcellularLocation>
</comment>
<organism evidence="6 7">
    <name type="scientific">Actinia tenebrosa</name>
    <name type="common">Australian red waratah sea anemone</name>
    <dbReference type="NCBI Taxonomy" id="6105"/>
    <lineage>
        <taxon>Eukaryota</taxon>
        <taxon>Metazoa</taxon>
        <taxon>Cnidaria</taxon>
        <taxon>Anthozoa</taxon>
        <taxon>Hexacorallia</taxon>
        <taxon>Actiniaria</taxon>
        <taxon>Actiniidae</taxon>
        <taxon>Actinia</taxon>
    </lineage>
</organism>
<evidence type="ECO:0000256" key="1">
    <source>
        <dbReference type="ARBA" id="ARBA00004613"/>
    </source>
</evidence>
<keyword evidence="5" id="KW-0732">Signal</keyword>
<keyword evidence="3" id="KW-0165">Cleavage on pair of basic residues</keyword>
<dbReference type="KEGG" id="aten:116287014"/>
<evidence type="ECO:0000256" key="4">
    <source>
        <dbReference type="ARBA" id="ARBA00023157"/>
    </source>
</evidence>
<protein>
    <submittedName>
        <fullName evidence="7">Delta-actitoxin-Aeq2a-like</fullName>
    </submittedName>
</protein>
<sequence>MNRLIILVFAAVLFTVATADRYFDDYNQEYDDLSGDESMAKRGVSCLCTSDGPNTRGNTLSGTVWMKAPGYSNNGCPTGWKFCGKSRGFFSDCCKQ</sequence>
<dbReference type="OrthoDB" id="10328714at2759"/>
<gene>
    <name evidence="7" type="primary">LOC116287014</name>
</gene>
<dbReference type="SUPFAM" id="SSF57392">
    <property type="entry name" value="Defensin-like"/>
    <property type="match status" value="1"/>
</dbReference>
<dbReference type="Proteomes" id="UP000515163">
    <property type="component" value="Unplaced"/>
</dbReference>
<dbReference type="GO" id="GO:0005576">
    <property type="term" value="C:extracellular region"/>
    <property type="evidence" value="ECO:0007669"/>
    <property type="project" value="UniProtKB-SubCell"/>
</dbReference>
<evidence type="ECO:0000256" key="5">
    <source>
        <dbReference type="SAM" id="SignalP"/>
    </source>
</evidence>
<evidence type="ECO:0000313" key="6">
    <source>
        <dbReference type="Proteomes" id="UP000515163"/>
    </source>
</evidence>
<proteinExistence type="predicted"/>
<reference evidence="7" key="1">
    <citation type="submission" date="2025-08" db="UniProtKB">
        <authorList>
            <consortium name="RefSeq"/>
        </authorList>
    </citation>
    <scope>IDENTIFICATION</scope>
    <source>
        <tissue evidence="7">Tentacle</tissue>
    </source>
</reference>
<keyword evidence="2" id="KW-0964">Secreted</keyword>
<dbReference type="GeneID" id="116287014"/>
<dbReference type="InterPro" id="IPR023355">
    <property type="entry name" value="Myo_ane_neurotoxin_sf"/>
</dbReference>
<dbReference type="AlphaFoldDB" id="A0A6P8H9T6"/>
<evidence type="ECO:0000256" key="2">
    <source>
        <dbReference type="ARBA" id="ARBA00022525"/>
    </source>
</evidence>
<feature type="chain" id="PRO_5027610156" evidence="5">
    <location>
        <begin position="20"/>
        <end position="96"/>
    </location>
</feature>
<dbReference type="Gene3D" id="2.20.20.10">
    <property type="entry name" value="Anthopleurin-A"/>
    <property type="match status" value="1"/>
</dbReference>
<dbReference type="Pfam" id="PF00706">
    <property type="entry name" value="Toxin_4"/>
    <property type="match status" value="1"/>
</dbReference>
<dbReference type="InParanoid" id="A0A6P8H9T6"/>
<accession>A0A6P8H9T6</accession>
<evidence type="ECO:0000256" key="3">
    <source>
        <dbReference type="ARBA" id="ARBA00022685"/>
    </source>
</evidence>
<name>A0A6P8H9T6_ACTTE</name>
<dbReference type="RefSeq" id="XP_031549482.1">
    <property type="nucleotide sequence ID" value="XM_031693622.1"/>
</dbReference>